<protein>
    <submittedName>
        <fullName evidence="1">Uncharacterized protein</fullName>
    </submittedName>
</protein>
<comment type="caution">
    <text evidence="1">The sequence shown here is derived from an EMBL/GenBank/DDBJ whole genome shotgun (WGS) entry which is preliminary data.</text>
</comment>
<gene>
    <name evidence="1" type="ORF">CNEO_40777</name>
</gene>
<evidence type="ECO:0000313" key="2">
    <source>
        <dbReference type="Proteomes" id="UP000789738"/>
    </source>
</evidence>
<dbReference type="EMBL" id="CAKJVE010000004">
    <property type="protein sequence ID" value="CAG9703694.1"/>
    <property type="molecule type" value="Genomic_DNA"/>
</dbReference>
<name>A0AA86ME40_9CLOT</name>
<accession>A0AA86ME40</accession>
<organism evidence="1 2">
    <name type="scientific">Clostridium neonatale</name>
    <dbReference type="NCBI Taxonomy" id="137838"/>
    <lineage>
        <taxon>Bacteria</taxon>
        <taxon>Bacillati</taxon>
        <taxon>Bacillota</taxon>
        <taxon>Clostridia</taxon>
        <taxon>Eubacteriales</taxon>
        <taxon>Clostridiaceae</taxon>
        <taxon>Clostridium</taxon>
    </lineage>
</organism>
<dbReference type="RefSeq" id="WP_316374163.1">
    <property type="nucleotide sequence ID" value="NZ_CAKJVE010000004.1"/>
</dbReference>
<dbReference type="Proteomes" id="UP000789738">
    <property type="component" value="Unassembled WGS sequence"/>
</dbReference>
<reference evidence="1" key="1">
    <citation type="submission" date="2021-10" db="EMBL/GenBank/DDBJ databases">
        <authorList>
            <person name="Mesa V."/>
        </authorList>
    </citation>
    <scope>NUCLEOTIDE SEQUENCE</scope>
    <source>
        <strain evidence="1">CC3_PB</strain>
    </source>
</reference>
<proteinExistence type="predicted"/>
<sequence length="69" mass="7737">MKCPNCGFENHIDNAEFCQECGICLFNFCTNDNCDSLDSDIVSIPFDAKFCPICGCESTFKKAGYFDKQ</sequence>
<dbReference type="AlphaFoldDB" id="A0AA86ME40"/>
<evidence type="ECO:0000313" key="1">
    <source>
        <dbReference type="EMBL" id="CAG9703694.1"/>
    </source>
</evidence>